<comment type="caution">
    <text evidence="25">Lacks conserved residue(s) required for the propagation of feature annotation.</text>
</comment>
<evidence type="ECO:0000256" key="17">
    <source>
        <dbReference type="ARBA" id="ARBA00023136"/>
    </source>
</evidence>
<dbReference type="InterPro" id="IPR001709">
    <property type="entry name" value="Flavoprot_Pyr_Nucl_cyt_Rdtase"/>
</dbReference>
<keyword evidence="19" id="KW-0325">Glycoprotein</keyword>
<keyword evidence="18" id="KW-1015">Disulfide bond</keyword>
<dbReference type="GO" id="GO:0050661">
    <property type="term" value="F:NADP binding"/>
    <property type="evidence" value="ECO:0007669"/>
    <property type="project" value="UniProtKB-UniRule"/>
</dbReference>
<feature type="binding site" evidence="25">
    <location>
        <begin position="658"/>
        <end position="663"/>
    </location>
    <ligand>
        <name>FMN</name>
        <dbReference type="ChEBI" id="CHEBI:58210"/>
    </ligand>
</feature>
<keyword evidence="7" id="KW-0328">Glycosyltransferase</keyword>
<dbReference type="CDD" id="cd06204">
    <property type="entry name" value="CYPOR"/>
    <property type="match status" value="1"/>
</dbReference>
<feature type="binding site" evidence="25">
    <location>
        <begin position="745"/>
        <end position="754"/>
    </location>
    <ligand>
        <name>FMN</name>
        <dbReference type="ChEBI" id="CHEBI:58210"/>
    </ligand>
</feature>
<comment type="similarity">
    <text evidence="22">Belongs to the glycosyltransferase 68 family.</text>
</comment>
<dbReference type="PROSITE" id="PS51384">
    <property type="entry name" value="FAD_FR"/>
    <property type="match status" value="1"/>
</dbReference>
<dbReference type="Gene3D" id="2.40.30.10">
    <property type="entry name" value="Translation factors"/>
    <property type="match status" value="1"/>
</dbReference>
<dbReference type="Proteomes" id="UP000663866">
    <property type="component" value="Unassembled WGS sequence"/>
</dbReference>
<feature type="transmembrane region" description="Helical" evidence="25">
    <location>
        <begin position="39"/>
        <end position="61"/>
    </location>
</feature>
<dbReference type="GO" id="GO:0005789">
    <property type="term" value="C:endoplasmic reticulum membrane"/>
    <property type="evidence" value="ECO:0007669"/>
    <property type="project" value="UniProtKB-SubCell"/>
</dbReference>
<evidence type="ECO:0000256" key="3">
    <source>
        <dbReference type="ARBA" id="ARBA00004922"/>
    </source>
</evidence>
<feature type="binding site" evidence="25">
    <location>
        <begin position="1183"/>
        <end position="1184"/>
    </location>
    <ligand>
        <name>NADP(+)</name>
        <dbReference type="ChEBI" id="CHEBI:58349"/>
    </ligand>
</feature>
<dbReference type="InterPro" id="IPR019378">
    <property type="entry name" value="GDP-Fuc_O-FucTrfase"/>
</dbReference>
<dbReference type="HAMAP" id="MF_03212">
    <property type="entry name" value="NCPR"/>
    <property type="match status" value="1"/>
</dbReference>
<dbReference type="Pfam" id="PF00258">
    <property type="entry name" value="Flavodoxin_1"/>
    <property type="match status" value="1"/>
</dbReference>
<keyword evidence="5 25" id="KW-0285">Flavoprotein</keyword>
<comment type="pathway">
    <text evidence="3">Protein modification; protein glycosylation.</text>
</comment>
<dbReference type="SUPFAM" id="SSF52343">
    <property type="entry name" value="Ferredoxin reductase-like, C-terminal NADP-linked domain"/>
    <property type="match status" value="1"/>
</dbReference>
<evidence type="ECO:0000259" key="27">
    <source>
        <dbReference type="PROSITE" id="PS51384"/>
    </source>
</evidence>
<dbReference type="Gene3D" id="1.20.990.10">
    <property type="entry name" value="NADPH-cytochrome p450 Reductase, Chain A, domain 3"/>
    <property type="match status" value="1"/>
</dbReference>
<dbReference type="InterPro" id="IPR023208">
    <property type="entry name" value="P450R"/>
</dbReference>
<dbReference type="GO" id="GO:0009725">
    <property type="term" value="P:response to hormone"/>
    <property type="evidence" value="ECO:0007669"/>
    <property type="project" value="TreeGrafter"/>
</dbReference>
<dbReference type="GO" id="GO:0005829">
    <property type="term" value="C:cytosol"/>
    <property type="evidence" value="ECO:0007669"/>
    <property type="project" value="TreeGrafter"/>
</dbReference>
<dbReference type="InterPro" id="IPR039261">
    <property type="entry name" value="FNR_nucleotide-bd"/>
</dbReference>
<comment type="subcellular location">
    <subcellularLocation>
        <location evidence="1">Endoplasmic reticulum membrane</location>
        <topology evidence="1">Multi-pass membrane protein</topology>
    </subcellularLocation>
    <subcellularLocation>
        <location evidence="25">Endoplasmic reticulum membrane</location>
        <topology evidence="25">Single-pass membrane protein</topology>
        <orientation evidence="25">Cytoplasmic side</orientation>
    </subcellularLocation>
    <subcellularLocation>
        <location evidence="2">Golgi apparatus</location>
    </subcellularLocation>
</comment>
<keyword evidence="21" id="KW-0119">Carbohydrate metabolism</keyword>
<keyword evidence="11 25" id="KW-0256">Endoplasmic reticulum</keyword>
<evidence type="ECO:0000256" key="7">
    <source>
        <dbReference type="ARBA" id="ARBA00022676"/>
    </source>
</evidence>
<feature type="binding site" evidence="25">
    <location>
        <begin position="710"/>
        <end position="713"/>
    </location>
    <ligand>
        <name>FMN</name>
        <dbReference type="ChEBI" id="CHEBI:58210"/>
    </ligand>
</feature>
<comment type="function">
    <text evidence="25">This enzyme is required for electron transfer from NADP to cytochrome P450 in microsomes. It can also provide electron transfer to heme oxygenase and cytochrome B5.</text>
</comment>
<evidence type="ECO:0000256" key="4">
    <source>
        <dbReference type="ARBA" id="ARBA00008462"/>
    </source>
</evidence>
<evidence type="ECO:0000256" key="11">
    <source>
        <dbReference type="ARBA" id="ARBA00022824"/>
    </source>
</evidence>
<dbReference type="FunFam" id="3.40.50.11350:FF:000002">
    <property type="entry name" value="GDP-fucose protein O-fucosyltransferase 2"/>
    <property type="match status" value="1"/>
</dbReference>
<keyword evidence="10" id="KW-0732">Signal</keyword>
<dbReference type="Pfam" id="PF07086">
    <property type="entry name" value="Jagunal"/>
    <property type="match status" value="1"/>
</dbReference>
<keyword evidence="15 25" id="KW-0560">Oxidoreductase</keyword>
<proteinExistence type="inferred from homology"/>
<keyword evidence="29" id="KW-1185">Reference proteome</keyword>
<dbReference type="GO" id="GO:0010181">
    <property type="term" value="F:FMN binding"/>
    <property type="evidence" value="ECO:0007669"/>
    <property type="project" value="UniProtKB-UniRule"/>
</dbReference>
<evidence type="ECO:0000256" key="8">
    <source>
        <dbReference type="ARBA" id="ARBA00022679"/>
    </source>
</evidence>
<keyword evidence="20" id="KW-0294">Fucose metabolism</keyword>
<keyword evidence="13 25" id="KW-0521">NADP</keyword>
<feature type="binding site" evidence="25">
    <location>
        <position position="1119"/>
    </location>
    <ligand>
        <name>NADP(+)</name>
        <dbReference type="ChEBI" id="CHEBI:58349"/>
    </ligand>
</feature>
<feature type="binding site" evidence="25">
    <location>
        <position position="1264"/>
    </location>
    <ligand>
        <name>FAD</name>
        <dbReference type="ChEBI" id="CHEBI:57692"/>
    </ligand>
</feature>
<comment type="cofactor">
    <cofactor evidence="25">
        <name>FMN</name>
        <dbReference type="ChEBI" id="CHEBI:58210"/>
    </cofactor>
    <text evidence="25">Binds 1 FMN per monomer.</text>
</comment>
<dbReference type="GO" id="GO:0046922">
    <property type="term" value="F:peptide-O-fucosyltransferase activity"/>
    <property type="evidence" value="ECO:0007669"/>
    <property type="project" value="UniProtKB-EC"/>
</dbReference>
<evidence type="ECO:0000256" key="13">
    <source>
        <dbReference type="ARBA" id="ARBA00022857"/>
    </source>
</evidence>
<dbReference type="InterPro" id="IPR001094">
    <property type="entry name" value="Flavdoxin-like"/>
</dbReference>
<comment type="caution">
    <text evidence="28">The sequence shown here is derived from an EMBL/GenBank/DDBJ whole genome shotgun (WGS) entry which is preliminary data.</text>
</comment>
<evidence type="ECO:0000256" key="1">
    <source>
        <dbReference type="ARBA" id="ARBA00004477"/>
    </source>
</evidence>
<keyword evidence="9 25" id="KW-0812">Transmembrane</keyword>
<evidence type="ECO:0000313" key="29">
    <source>
        <dbReference type="Proteomes" id="UP000663866"/>
    </source>
</evidence>
<dbReference type="Pfam" id="PF00175">
    <property type="entry name" value="NAD_binding_1"/>
    <property type="match status" value="1"/>
</dbReference>
<evidence type="ECO:0000256" key="22">
    <source>
        <dbReference type="ARBA" id="ARBA00025803"/>
    </source>
</evidence>
<dbReference type="InterPro" id="IPR009787">
    <property type="entry name" value="Jagunal"/>
</dbReference>
<dbReference type="AlphaFoldDB" id="A0A818YUM9"/>
<sequence length="1265" mass="145948">MSLPGSQHAVGTDGSDYQHRECIAPHYRASIESKSRLRLLIYSHFLLGFLVFVHILTYHTSLMSTLNVPRPHLWQYIWLNSILSSICGLVSINKNRIFLMKIFFRGTVIFGLGTIITTIIINLSELFTFKKLKTNHQLDELEPQTFFGFPLLSAYSLIADNNNNNNNNNNQQCTKDSCSSITSSTYYVLYDVNHGEGFNLRRDVYIRMANLIHTLRERKSADSNWILVLPPWGPLYHWFSHNLPRTQLKWSNFFDIKSLSRFIPVIEFEDFRQLFTSSSSSSSSSTSQITIPYVYTLQHFSEGWGENFEEKLEIRKCNEESMYEKRNDNYYYGWFFGYDDRIRARQFQCLSAQGFVTVLVDFLIQNITWSDDRNKEQVVKSIMFDRAETLLHVDYGGYNYWRARRSMRYAKQLVDLGNRFRVDYLNSTDLIDRTVLIDDWTKMKRHHSQAMGGPYIGIHLRRRDYIKARPGYVPSLEHAARQVCHHLSRLNLSLTFIATDADENEIDTLRQHAHQLCETSSNQIYTYRPNEKILENILDGGKAIVDQWICAHARYFIGSYESTFSFRIQEDREILGFEQDSTFNRLCGDHEVLLIISLIAIYWFQRKPTLSKPDDIQQTIRNFRIDNGGVKGAGASHEGSFVDRMIHSNKKMVVFYGSQTGTAEDFAQRIAKQAKRYGISAAVCDPEECDMEELQRLIAIDKHLALFCLATYGEGDPTDNAQEFYEWLRENGRDLTGLHYAVFGLGNKTYEHYNAVGKLVDKRITELGGVRVCDLGLGDDDGNIEDDFMAWATIFWQNVCHKYELVINTDGTSMRQYKLVPGPFPVDSVFTGEIGRLKSYERQKPPYDARNPYLAPVTNTRELFQNDCLRSCLHLELDISATNIKYEAGYHVGVFPSNDAALVNRVGELLDVNLDEIISLLNVDEDAQKKYPFPCPCSYRTALTYYLDLTSMPNTQILKEIAQYATDENDKTLLTLMGSYSEEGKIQYKEWILDSCRSIVAILEDLPSLKPPLDHLCELLPRLHPRYYSISSSPKVHPTSIHITAVIVHFETPTKRVAKGVATNCFKELYMKHQAIGCAQHKEGDTCHLPGRLPIFIRKSTFRLPFRFQTPIIMIGPGTGLAPFRGFIQERHFFKNQVKPQGKPVGETILYYGCRNRAEDYLYEEELNYFVKENVLELHIAFSRDQEEKIYVTHLLKDHGAKLWKLIKEDNASVYVCGDAKNMARDVHSILIDIAQTYGNMTSERAAAFIKDLIQKERYSQDVWS</sequence>
<dbReference type="PROSITE" id="PS50902">
    <property type="entry name" value="FLAVODOXIN_LIKE"/>
    <property type="match status" value="1"/>
</dbReference>
<comment type="cofactor">
    <cofactor evidence="25">
        <name>FAD</name>
        <dbReference type="ChEBI" id="CHEBI:57692"/>
    </cofactor>
    <text evidence="25">Binds 1 FAD per monomer.</text>
</comment>
<dbReference type="GO" id="GO:0005794">
    <property type="term" value="C:Golgi apparatus"/>
    <property type="evidence" value="ECO:0007669"/>
    <property type="project" value="UniProtKB-SubCell"/>
</dbReference>
<reference evidence="28" key="1">
    <citation type="submission" date="2021-02" db="EMBL/GenBank/DDBJ databases">
        <authorList>
            <person name="Nowell W R."/>
        </authorList>
    </citation>
    <scope>NUCLEOTIDE SEQUENCE</scope>
</reference>
<feature type="binding site" evidence="25">
    <location>
        <position position="870"/>
    </location>
    <ligand>
        <name>NADP(+)</name>
        <dbReference type="ChEBI" id="CHEBI:58349"/>
    </ligand>
</feature>
<evidence type="ECO:0000256" key="20">
    <source>
        <dbReference type="ARBA" id="ARBA00023253"/>
    </source>
</evidence>
<dbReference type="SUPFAM" id="SSF52218">
    <property type="entry name" value="Flavoproteins"/>
    <property type="match status" value="1"/>
</dbReference>
<evidence type="ECO:0000256" key="18">
    <source>
        <dbReference type="ARBA" id="ARBA00023157"/>
    </source>
</evidence>
<feature type="binding site" evidence="25">
    <location>
        <begin position="1189"/>
        <end position="1193"/>
    </location>
    <ligand>
        <name>NADP(+)</name>
        <dbReference type="ChEBI" id="CHEBI:58349"/>
    </ligand>
</feature>
<evidence type="ECO:0000256" key="25">
    <source>
        <dbReference type="HAMAP-Rule" id="MF_03212"/>
    </source>
</evidence>
<dbReference type="InterPro" id="IPR008254">
    <property type="entry name" value="Flavodoxin/NO_synth"/>
</dbReference>
<comment type="catalytic activity">
    <reaction evidence="23">
        <text>L-threonyl-[protein] + GDP-beta-L-fucose = 3-O-(alpha-L-fucosyl)-L-threonyl-[protein] + GDP + H(+)</text>
        <dbReference type="Rhea" id="RHEA:70491"/>
        <dbReference type="Rhea" id="RHEA-COMP:11060"/>
        <dbReference type="Rhea" id="RHEA-COMP:17915"/>
        <dbReference type="ChEBI" id="CHEBI:15378"/>
        <dbReference type="ChEBI" id="CHEBI:30013"/>
        <dbReference type="ChEBI" id="CHEBI:57273"/>
        <dbReference type="ChEBI" id="CHEBI:58189"/>
        <dbReference type="ChEBI" id="CHEBI:189631"/>
        <dbReference type="EC" id="2.4.1.221"/>
    </reaction>
    <physiologicalReaction direction="left-to-right" evidence="23">
        <dbReference type="Rhea" id="RHEA:70492"/>
    </physiologicalReaction>
</comment>
<dbReference type="GO" id="GO:0007029">
    <property type="term" value="P:endoplasmic reticulum organization"/>
    <property type="evidence" value="ECO:0007669"/>
    <property type="project" value="InterPro"/>
</dbReference>
<dbReference type="InterPro" id="IPR017927">
    <property type="entry name" value="FAD-bd_FR_type"/>
</dbReference>
<evidence type="ECO:0000256" key="5">
    <source>
        <dbReference type="ARBA" id="ARBA00022630"/>
    </source>
</evidence>
<dbReference type="InterPro" id="IPR029039">
    <property type="entry name" value="Flavoprotein-like_sf"/>
</dbReference>
<protein>
    <recommendedName>
        <fullName evidence="25">NADPH--cytochrome P450 reductase</fullName>
        <shortName evidence="25">CPR</shortName>
        <shortName evidence="25">P450R</shortName>
        <ecNumber evidence="25">1.6.2.4</ecNumber>
    </recommendedName>
</protein>
<feature type="binding site" evidence="25">
    <location>
        <begin position="1026"/>
        <end position="1029"/>
    </location>
    <ligand>
        <name>FAD</name>
        <dbReference type="ChEBI" id="CHEBI:57692"/>
    </ligand>
</feature>
<evidence type="ECO:0000256" key="23">
    <source>
        <dbReference type="ARBA" id="ARBA00047273"/>
    </source>
</evidence>
<dbReference type="InterPro" id="IPR023173">
    <property type="entry name" value="NADPH_Cyt_P450_Rdtase_alpha"/>
</dbReference>
<dbReference type="SUPFAM" id="SSF63380">
    <property type="entry name" value="Riboflavin synthase domain-like"/>
    <property type="match status" value="1"/>
</dbReference>
<dbReference type="PANTHER" id="PTHR19384">
    <property type="entry name" value="NITRIC OXIDE SYNTHASE-RELATED"/>
    <property type="match status" value="1"/>
</dbReference>
<dbReference type="PRINTS" id="PR00371">
    <property type="entry name" value="FPNCR"/>
</dbReference>
<evidence type="ECO:0000313" key="28">
    <source>
        <dbReference type="EMBL" id="CAF3758962.1"/>
    </source>
</evidence>
<evidence type="ECO:0000256" key="6">
    <source>
        <dbReference type="ARBA" id="ARBA00022643"/>
    </source>
</evidence>
<keyword evidence="12 25" id="KW-0274">FAD</keyword>
<dbReference type="GO" id="GO:0050660">
    <property type="term" value="F:flavin adenine dinucleotide binding"/>
    <property type="evidence" value="ECO:0007669"/>
    <property type="project" value="UniProtKB-UniRule"/>
</dbReference>
<feature type="binding site" evidence="25">
    <location>
        <position position="1226"/>
    </location>
    <ligand>
        <name>NADP(+)</name>
        <dbReference type="ChEBI" id="CHEBI:58349"/>
    </ligand>
</feature>
<dbReference type="InterPro" id="IPR017938">
    <property type="entry name" value="Riboflavin_synthase-like_b-brl"/>
</dbReference>
<keyword evidence="16" id="KW-0333">Golgi apparatus</keyword>
<dbReference type="Gene3D" id="3.40.50.11340">
    <property type="match status" value="1"/>
</dbReference>
<evidence type="ECO:0000256" key="2">
    <source>
        <dbReference type="ARBA" id="ARBA00004555"/>
    </source>
</evidence>
<feature type="binding site" evidence="25">
    <location>
        <begin position="1044"/>
        <end position="1046"/>
    </location>
    <ligand>
        <name>FAD</name>
        <dbReference type="ChEBI" id="CHEBI:57692"/>
    </ligand>
</feature>
<dbReference type="InterPro" id="IPR003097">
    <property type="entry name" value="CysJ-like_FAD-binding"/>
</dbReference>
<gene>
    <name evidence="28" type="ORF">OVN521_LOCUS1573</name>
</gene>
<organism evidence="28 29">
    <name type="scientific">Rotaria magnacalcarata</name>
    <dbReference type="NCBI Taxonomy" id="392030"/>
    <lineage>
        <taxon>Eukaryota</taxon>
        <taxon>Metazoa</taxon>
        <taxon>Spiralia</taxon>
        <taxon>Gnathifera</taxon>
        <taxon>Rotifera</taxon>
        <taxon>Eurotatoria</taxon>
        <taxon>Bdelloidea</taxon>
        <taxon>Philodinida</taxon>
        <taxon>Philodinidae</taxon>
        <taxon>Rotaria</taxon>
    </lineage>
</organism>
<name>A0A818YUM9_9BILA</name>
<comment type="catalytic activity">
    <reaction evidence="25">
        <text>2 oxidized [cytochrome P450] + NADPH = 2 reduced [cytochrome P450] + NADP(+) + H(+)</text>
        <dbReference type="Rhea" id="RHEA:24040"/>
        <dbReference type="Rhea" id="RHEA-COMP:14627"/>
        <dbReference type="Rhea" id="RHEA-COMP:14628"/>
        <dbReference type="ChEBI" id="CHEBI:15378"/>
        <dbReference type="ChEBI" id="CHEBI:55376"/>
        <dbReference type="ChEBI" id="CHEBI:57783"/>
        <dbReference type="ChEBI" id="CHEBI:58349"/>
        <dbReference type="ChEBI" id="CHEBI:60344"/>
        <dbReference type="EC" id="1.6.2.4"/>
    </reaction>
</comment>
<evidence type="ECO:0000256" key="9">
    <source>
        <dbReference type="ARBA" id="ARBA00022692"/>
    </source>
</evidence>
<evidence type="ECO:0000256" key="16">
    <source>
        <dbReference type="ARBA" id="ARBA00023034"/>
    </source>
</evidence>
<feature type="domain" description="Flavodoxin-like" evidence="26">
    <location>
        <begin position="652"/>
        <end position="796"/>
    </location>
</feature>
<dbReference type="PANTHER" id="PTHR19384:SF17">
    <property type="entry name" value="NADPH--CYTOCHROME P450 REDUCTASE"/>
    <property type="match status" value="1"/>
</dbReference>
<evidence type="ECO:0000256" key="19">
    <source>
        <dbReference type="ARBA" id="ARBA00023180"/>
    </source>
</evidence>
<evidence type="ECO:0000259" key="26">
    <source>
        <dbReference type="PROSITE" id="PS50902"/>
    </source>
</evidence>
<dbReference type="Gene3D" id="3.40.50.11350">
    <property type="match status" value="1"/>
</dbReference>
<dbReference type="EMBL" id="CAJOBG010000110">
    <property type="protein sequence ID" value="CAF3758962.1"/>
    <property type="molecule type" value="Genomic_DNA"/>
</dbReference>
<evidence type="ECO:0000256" key="21">
    <source>
        <dbReference type="ARBA" id="ARBA00023277"/>
    </source>
</evidence>
<dbReference type="FunFam" id="3.40.50.80:FF:000001">
    <property type="entry name" value="NADPH--cytochrome P450 reductase 1"/>
    <property type="match status" value="1"/>
</dbReference>
<comment type="similarity">
    <text evidence="4">Belongs to the jagunal family.</text>
</comment>
<evidence type="ECO:0000256" key="12">
    <source>
        <dbReference type="ARBA" id="ARBA00022827"/>
    </source>
</evidence>
<dbReference type="Pfam" id="PF10250">
    <property type="entry name" value="O-FucT"/>
    <property type="match status" value="1"/>
</dbReference>
<feature type="transmembrane region" description="Helical" evidence="25">
    <location>
        <begin position="73"/>
        <end position="90"/>
    </location>
</feature>
<evidence type="ECO:0000256" key="14">
    <source>
        <dbReference type="ARBA" id="ARBA00022989"/>
    </source>
</evidence>
<evidence type="ECO:0000256" key="15">
    <source>
        <dbReference type="ARBA" id="ARBA00023002"/>
    </source>
</evidence>
<dbReference type="FunFam" id="1.20.990.10:FF:000001">
    <property type="entry name" value="NADPH--cytochrome P450 reductase"/>
    <property type="match status" value="1"/>
</dbReference>
<keyword evidence="8" id="KW-0808">Transferase</keyword>
<dbReference type="PRINTS" id="PR00369">
    <property type="entry name" value="FLAVODOXIN"/>
</dbReference>
<keyword evidence="14 25" id="KW-1133">Transmembrane helix</keyword>
<comment type="similarity">
    <text evidence="25">In the N-terminal section; belongs to the flavodoxin family.</text>
</comment>
<keyword evidence="6 25" id="KW-0288">FMN</keyword>
<dbReference type="CDD" id="cd11298">
    <property type="entry name" value="O-FucT-2"/>
    <property type="match status" value="1"/>
</dbReference>
<feature type="binding site" evidence="25">
    <location>
        <begin position="1060"/>
        <end position="1063"/>
    </location>
    <ligand>
        <name>FAD</name>
        <dbReference type="ChEBI" id="CHEBI:57692"/>
    </ligand>
</feature>
<comment type="catalytic activity">
    <reaction evidence="24">
        <text>L-seryl-[protein] + GDP-beta-L-fucose = 3-O-(alpha-L-fucosyl)-L-seryl-[protein] + GDP + H(+)</text>
        <dbReference type="Rhea" id="RHEA:63644"/>
        <dbReference type="Rhea" id="RHEA-COMP:9863"/>
        <dbReference type="Rhea" id="RHEA-COMP:17914"/>
        <dbReference type="ChEBI" id="CHEBI:15378"/>
        <dbReference type="ChEBI" id="CHEBI:29999"/>
        <dbReference type="ChEBI" id="CHEBI:57273"/>
        <dbReference type="ChEBI" id="CHEBI:58189"/>
        <dbReference type="ChEBI" id="CHEBI:189632"/>
        <dbReference type="EC" id="2.4.1.221"/>
    </reaction>
    <physiologicalReaction direction="left-to-right" evidence="24">
        <dbReference type="Rhea" id="RHEA:63645"/>
    </physiologicalReaction>
</comment>
<dbReference type="EC" id="1.6.2.4" evidence="25"/>
<dbReference type="GO" id="GO:0006004">
    <property type="term" value="P:fucose metabolic process"/>
    <property type="evidence" value="ECO:0007669"/>
    <property type="project" value="UniProtKB-KW"/>
</dbReference>
<evidence type="ECO:0000256" key="24">
    <source>
        <dbReference type="ARBA" id="ARBA00048647"/>
    </source>
</evidence>
<dbReference type="GO" id="GO:0003958">
    <property type="term" value="F:NADPH-hemoprotein reductase activity"/>
    <property type="evidence" value="ECO:0007669"/>
    <property type="project" value="UniProtKB-UniRule"/>
</dbReference>
<comment type="similarity">
    <text evidence="25">Belongs to the NADPH--cytochrome P450 reductase family.</text>
</comment>
<accession>A0A818YUM9</accession>
<evidence type="ECO:0000256" key="10">
    <source>
        <dbReference type="ARBA" id="ARBA00022729"/>
    </source>
</evidence>
<dbReference type="Gene3D" id="3.40.50.360">
    <property type="match status" value="1"/>
</dbReference>
<dbReference type="Gene3D" id="3.40.50.80">
    <property type="entry name" value="Nucleotide-binding domain of ferredoxin-NADP reductase (FNR) module"/>
    <property type="match status" value="1"/>
</dbReference>
<dbReference type="Pfam" id="PF00667">
    <property type="entry name" value="FAD_binding_1"/>
    <property type="match status" value="1"/>
</dbReference>
<comment type="similarity">
    <text evidence="25">In the C-terminal section; belongs to the flavoprotein pyridine nucleotide cytochrome reductase family.</text>
</comment>
<feature type="transmembrane region" description="Helical" evidence="25">
    <location>
        <begin position="102"/>
        <end position="123"/>
    </location>
</feature>
<dbReference type="InterPro" id="IPR001433">
    <property type="entry name" value="OxRdtase_FAD/NAD-bd"/>
</dbReference>
<feature type="binding site" evidence="25">
    <location>
        <position position="780"/>
    </location>
    <ligand>
        <name>FMN</name>
        <dbReference type="ChEBI" id="CHEBI:58210"/>
    </ligand>
</feature>
<feature type="domain" description="FAD-binding FR-type" evidence="27">
    <location>
        <begin position="850"/>
        <end position="1105"/>
    </location>
</feature>
<keyword evidence="17 25" id="KW-0472">Membrane</keyword>